<dbReference type="Gene3D" id="3.30.420.240">
    <property type="match status" value="1"/>
</dbReference>
<accession>A0A157SVT8</accession>
<name>A0A157SVT8_9BORD</name>
<evidence type="ECO:0000313" key="1">
    <source>
        <dbReference type="EMBL" id="SAI74578.1"/>
    </source>
</evidence>
<protein>
    <submittedName>
        <fullName evidence="1">Mu-like prophage FluMu protein gp28</fullName>
    </submittedName>
</protein>
<gene>
    <name evidence="1" type="primary">gp28</name>
    <name evidence="1" type="ORF">SAMEA3906486_05294</name>
</gene>
<sequence length="600" mass="66580">MVAVIQPLASTLRVLEWDDLPASVRAISDNFNPLADGILMLHQRQVAALRASIIAIPKGRRTGITFGTMLNKTLVAAARKSAGGDNVFYIGDTKEKGLEAIGYCAKFARVIARAQGEGVSGVEEFLFEDQDENGRTKHITAYRIRFSSGFQVCALSSRPANIRGLQGHVVIDEAAFHPDVQGVLDAATALLIWGGQITIISSHNGKHNPFAQLCRDIEAGRYGADAVVVTVTFDDAVANGLYERVCFMKGTTPTDAGKKEWYTKIRSAYGVRRAAMREELDAIPRDGNGVCLPGVWIEKAMAEERPVLRLALDDDFVRRGEDERKSIVADWITRHVDPALRMVNPRLQTVFAQDFARHRDFSVFGVGQVEGNLRRRVPFIIEMHNVPARQQEQIIWYVIDRLPRQCGGAMDATGSGETLAEYTADRYGHGQVHQIKLNRTWYGTWMPRLIQAFEDGTIDLPRDDNVSADLRSIEDVEGIPMVVKLRRKDLKDPELSRHGDAAVMLALLWYASLNMAAPIEYTPVPRQTSRWDALPDDGEEDGTWTGGGAWRQALRISGPLRRYLGVAATLTLARAKIAVVNVYKRVPAPFRPARIAASWV</sequence>
<dbReference type="Proteomes" id="UP000076848">
    <property type="component" value="Unassembled WGS sequence"/>
</dbReference>
<dbReference type="InterPro" id="IPR027417">
    <property type="entry name" value="P-loop_NTPase"/>
</dbReference>
<dbReference type="Gene3D" id="3.40.50.300">
    <property type="entry name" value="P-loop containing nucleotide triphosphate hydrolases"/>
    <property type="match status" value="1"/>
</dbReference>
<reference evidence="1 2" key="1">
    <citation type="submission" date="2016-04" db="EMBL/GenBank/DDBJ databases">
        <authorList>
            <consortium name="Pathogen Informatics"/>
        </authorList>
    </citation>
    <scope>NUCLEOTIDE SEQUENCE [LARGE SCALE GENOMIC DNA]</scope>
    <source>
        <strain evidence="1 2">H050680373</strain>
    </source>
</reference>
<keyword evidence="2" id="KW-1185">Reference proteome</keyword>
<proteinExistence type="predicted"/>
<dbReference type="AlphaFoldDB" id="A0A157SVT8"/>
<organism evidence="1 2">
    <name type="scientific">Bordetella ansorpii</name>
    <dbReference type="NCBI Taxonomy" id="288768"/>
    <lineage>
        <taxon>Bacteria</taxon>
        <taxon>Pseudomonadati</taxon>
        <taxon>Pseudomonadota</taxon>
        <taxon>Betaproteobacteria</taxon>
        <taxon>Burkholderiales</taxon>
        <taxon>Alcaligenaceae</taxon>
        <taxon>Bordetella</taxon>
    </lineage>
</organism>
<dbReference type="RefSeq" id="WP_197488239.1">
    <property type="nucleotide sequence ID" value="NZ_FKIF01000010.1"/>
</dbReference>
<dbReference type="EMBL" id="FKIF01000010">
    <property type="protein sequence ID" value="SAI74578.1"/>
    <property type="molecule type" value="Genomic_DNA"/>
</dbReference>
<evidence type="ECO:0000313" key="2">
    <source>
        <dbReference type="Proteomes" id="UP000076848"/>
    </source>
</evidence>
<dbReference type="STRING" id="288768.SAMEA3906486_05294"/>